<evidence type="ECO:0000313" key="9">
    <source>
        <dbReference type="Proteomes" id="UP001144341"/>
    </source>
</evidence>
<dbReference type="InterPro" id="IPR045090">
    <property type="entry name" value="Pept_M3A_M3B"/>
</dbReference>
<dbReference type="Gene3D" id="1.10.1370.30">
    <property type="match status" value="1"/>
</dbReference>
<dbReference type="CDD" id="cd09606">
    <property type="entry name" value="M3B_PepF"/>
    <property type="match status" value="1"/>
</dbReference>
<comment type="caution">
    <text evidence="8">The sequence shown here is derived from an EMBL/GenBank/DDBJ whole genome shotgun (WGS) entry which is preliminary data.</text>
</comment>
<keyword evidence="3 6" id="KW-0378">Hydrolase</keyword>
<gene>
    <name evidence="8" type="ORF">O0931_14680</name>
</gene>
<dbReference type="PANTHER" id="PTHR11804:SF48">
    <property type="entry name" value="PUTATIVE-RELATED"/>
    <property type="match status" value="1"/>
</dbReference>
<protein>
    <submittedName>
        <fullName evidence="8">M3 family oligoendopeptidase</fullName>
    </submittedName>
</protein>
<comment type="similarity">
    <text evidence="6">Belongs to the peptidase M3 family.</text>
</comment>
<proteinExistence type="inferred from homology"/>
<dbReference type="RefSeq" id="WP_269416336.1">
    <property type="nucleotide sequence ID" value="NZ_JAPWGL010000004.1"/>
</dbReference>
<evidence type="ECO:0000313" key="8">
    <source>
        <dbReference type="EMBL" id="MCZ4224553.1"/>
    </source>
</evidence>
<dbReference type="EMBL" id="JAPWGL010000004">
    <property type="protein sequence ID" value="MCZ4224553.1"/>
    <property type="molecule type" value="Genomic_DNA"/>
</dbReference>
<dbReference type="InterPro" id="IPR011976">
    <property type="entry name" value="Pept_M3B_oligopep-rel"/>
</dbReference>
<name>A0ABT4L044_9SPHI</name>
<dbReference type="InterPro" id="IPR001567">
    <property type="entry name" value="Pept_M3A_M3B_dom"/>
</dbReference>
<keyword evidence="5 6" id="KW-0482">Metalloprotease</keyword>
<keyword evidence="4 6" id="KW-0862">Zinc</keyword>
<organism evidence="8 9">
    <name type="scientific">Pedobacter rhodius</name>
    <dbReference type="NCBI Taxonomy" id="3004098"/>
    <lineage>
        <taxon>Bacteria</taxon>
        <taxon>Pseudomonadati</taxon>
        <taxon>Bacteroidota</taxon>
        <taxon>Sphingobacteriia</taxon>
        <taxon>Sphingobacteriales</taxon>
        <taxon>Sphingobacteriaceae</taxon>
        <taxon>Pedobacter</taxon>
    </lineage>
</organism>
<evidence type="ECO:0000256" key="6">
    <source>
        <dbReference type="RuleBase" id="RU003435"/>
    </source>
</evidence>
<feature type="domain" description="Peptidase M3A/M3B catalytic" evidence="7">
    <location>
        <begin position="172"/>
        <end position="556"/>
    </location>
</feature>
<evidence type="ECO:0000259" key="7">
    <source>
        <dbReference type="Pfam" id="PF01432"/>
    </source>
</evidence>
<dbReference type="Pfam" id="PF01432">
    <property type="entry name" value="Peptidase_M3"/>
    <property type="match status" value="1"/>
</dbReference>
<keyword evidence="1 6" id="KW-0645">Protease</keyword>
<sequence>MIINKKPRTYIPEDLSITWESLAPLFTELQNREITSAGALEKWLKDRSELEAALEEDFAWRYIRMSCDTANEELVKNFQYFATEIEPKISPLSNALNKKFVESPFMDALDKEKYFVYSRAIKKALELYREENIELFTELQVKQQKYQGITGAMSVEINGQEYTLEQASIFVKDLNREVRENAWKTIQQRRLIDKDDLNILFDELIKLRNQVALNAGFENYRDYMFQALGRFDYTPQDCYDFANAIEKEIVPILKEQAEKRREALGLDILKPWDLEVSVSGKPALKPFNNGEELIDKSIACFNAIDATLGEKLATMKANNLFDVESRKGKAPGGYNYPLAETGAPFIFMNSANSLRDLTTMVHEGGHAIHTFLTANLELNDFKHCPSEVAELASMSMELISMDNWAIYFDNEEDLIRAKKEQLADVLKTLPWVAVIDQFQHWIYTNPNHTAADREETFKQIYNRFGAGFADWTDLEQQFGNVWQKQLHLFEVPFYYIEYAIAQLGAIAVWKNYKENPKKALEQYLAALALGYTKPMNEIYETAGIKFDFSAEYVKELAAFVKEELEKLG</sequence>
<accession>A0ABT4L044</accession>
<dbReference type="Proteomes" id="UP001144341">
    <property type="component" value="Unassembled WGS sequence"/>
</dbReference>
<comment type="cofactor">
    <cofactor evidence="6">
        <name>Zn(2+)</name>
        <dbReference type="ChEBI" id="CHEBI:29105"/>
    </cofactor>
    <text evidence="6">Binds 1 zinc ion.</text>
</comment>
<dbReference type="PANTHER" id="PTHR11804">
    <property type="entry name" value="PROTEASE M3 THIMET OLIGOPEPTIDASE-RELATED"/>
    <property type="match status" value="1"/>
</dbReference>
<evidence type="ECO:0000256" key="4">
    <source>
        <dbReference type="ARBA" id="ARBA00022833"/>
    </source>
</evidence>
<evidence type="ECO:0000256" key="1">
    <source>
        <dbReference type="ARBA" id="ARBA00022670"/>
    </source>
</evidence>
<reference evidence="8" key="1">
    <citation type="submission" date="2022-12" db="EMBL/GenBank/DDBJ databases">
        <title>Genome sequence of SJ11.</title>
        <authorList>
            <person name="Woo H."/>
        </authorList>
    </citation>
    <scope>NUCLEOTIDE SEQUENCE</scope>
    <source>
        <strain evidence="8">SJ11</strain>
    </source>
</reference>
<keyword evidence="2 6" id="KW-0479">Metal-binding</keyword>
<dbReference type="SUPFAM" id="SSF55486">
    <property type="entry name" value="Metalloproteases ('zincins'), catalytic domain"/>
    <property type="match status" value="1"/>
</dbReference>
<dbReference type="NCBIfam" id="TIGR02289">
    <property type="entry name" value="M3_not_pepF"/>
    <property type="match status" value="1"/>
</dbReference>
<evidence type="ECO:0000256" key="3">
    <source>
        <dbReference type="ARBA" id="ARBA00022801"/>
    </source>
</evidence>
<evidence type="ECO:0000256" key="5">
    <source>
        <dbReference type="ARBA" id="ARBA00023049"/>
    </source>
</evidence>
<keyword evidence="9" id="KW-1185">Reference proteome</keyword>
<evidence type="ECO:0000256" key="2">
    <source>
        <dbReference type="ARBA" id="ARBA00022723"/>
    </source>
</evidence>